<keyword evidence="2 4" id="KW-0378">Hydrolase</keyword>
<evidence type="ECO:0000256" key="1">
    <source>
        <dbReference type="ARBA" id="ARBA00010088"/>
    </source>
</evidence>
<organism evidence="4 5">
    <name type="scientific">Quadrisphaera setariae</name>
    <dbReference type="NCBI Taxonomy" id="2593304"/>
    <lineage>
        <taxon>Bacteria</taxon>
        <taxon>Bacillati</taxon>
        <taxon>Actinomycetota</taxon>
        <taxon>Actinomycetes</taxon>
        <taxon>Kineosporiales</taxon>
        <taxon>Kineosporiaceae</taxon>
        <taxon>Quadrisphaera</taxon>
    </lineage>
</organism>
<evidence type="ECO:0000313" key="4">
    <source>
        <dbReference type="EMBL" id="TXR55548.1"/>
    </source>
</evidence>
<dbReference type="InterPro" id="IPR029058">
    <property type="entry name" value="AB_hydrolase_fold"/>
</dbReference>
<protein>
    <submittedName>
        <fullName evidence="4">Alpha/beta hydrolase</fullName>
    </submittedName>
</protein>
<dbReference type="AlphaFoldDB" id="A0A5C8ZEE2"/>
<evidence type="ECO:0000256" key="2">
    <source>
        <dbReference type="ARBA" id="ARBA00022801"/>
    </source>
</evidence>
<sequence>MAAPDLRTVELHLPGLRVLEHELDVPLDHSAPHGPAAASLTLFAREVSAAGDGPDKPALLFLQGGPGQEATRPAGAPLTSGWMVRALRDFRLVLLDQRGTGRSTPVGDLSGLTPQQQADHLALFRADSIVSDAELLREALGLDRWSLLGQSFGGFCALTYLSRAPQSLRSVHVTGGLPAVGMHPDEVYAATWAQMRVLSARYHERYPHDLERLRQLHARLTTEETRTTTGDRITSRTLRAAGHGLGMSDGADVLHALLERPVGSPAFRADAADPLGLARNPLYLLVHEACYADGATTAWSAERTRPDDFRDPAEGGDPALLSGEHVGDWLLDPERGGVGALAPVSDAARLLADRQWPRLYDPAVLDGVARGSDGVPVAAAVYLDDPYVLAAHSRATASLLGARTWVTDELLHNGLRADGDRVLSRLFDMTSGRL</sequence>
<keyword evidence="5" id="KW-1185">Reference proteome</keyword>
<evidence type="ECO:0000313" key="5">
    <source>
        <dbReference type="Proteomes" id="UP000321234"/>
    </source>
</evidence>
<dbReference type="PANTHER" id="PTHR43248">
    <property type="entry name" value="2-SUCCINYL-6-HYDROXY-2,4-CYCLOHEXADIENE-1-CARBOXYLATE SYNTHASE"/>
    <property type="match status" value="1"/>
</dbReference>
<dbReference type="EMBL" id="VKAC01000008">
    <property type="protein sequence ID" value="TXR55548.1"/>
    <property type="molecule type" value="Genomic_DNA"/>
</dbReference>
<dbReference type="Gene3D" id="3.40.50.1820">
    <property type="entry name" value="alpha/beta hydrolase"/>
    <property type="match status" value="1"/>
</dbReference>
<feature type="domain" description="AB hydrolase-1" evidence="3">
    <location>
        <begin position="57"/>
        <end position="212"/>
    </location>
</feature>
<dbReference type="InterPro" id="IPR000073">
    <property type="entry name" value="AB_hydrolase_1"/>
</dbReference>
<comment type="caution">
    <text evidence="4">The sequence shown here is derived from an EMBL/GenBank/DDBJ whole genome shotgun (WGS) entry which is preliminary data.</text>
</comment>
<dbReference type="PRINTS" id="PR00793">
    <property type="entry name" value="PROAMNOPTASE"/>
</dbReference>
<proteinExistence type="inferred from homology"/>
<comment type="similarity">
    <text evidence="1">Belongs to the peptidase S33 family.</text>
</comment>
<dbReference type="InterPro" id="IPR002410">
    <property type="entry name" value="Peptidase_S33"/>
</dbReference>
<evidence type="ECO:0000259" key="3">
    <source>
        <dbReference type="Pfam" id="PF00561"/>
    </source>
</evidence>
<dbReference type="Pfam" id="PF00561">
    <property type="entry name" value="Abhydrolase_1"/>
    <property type="match status" value="1"/>
</dbReference>
<dbReference type="RefSeq" id="WP_147927124.1">
    <property type="nucleotide sequence ID" value="NZ_VKAC01000008.1"/>
</dbReference>
<dbReference type="GO" id="GO:0006508">
    <property type="term" value="P:proteolysis"/>
    <property type="evidence" value="ECO:0007669"/>
    <property type="project" value="InterPro"/>
</dbReference>
<dbReference type="OrthoDB" id="9796770at2"/>
<dbReference type="GO" id="GO:0004177">
    <property type="term" value="F:aminopeptidase activity"/>
    <property type="evidence" value="ECO:0007669"/>
    <property type="project" value="UniProtKB-EC"/>
</dbReference>
<gene>
    <name evidence="4" type="ORF">FMM08_14745</name>
</gene>
<dbReference type="SUPFAM" id="SSF53474">
    <property type="entry name" value="alpha/beta-Hydrolases"/>
    <property type="match status" value="1"/>
</dbReference>
<name>A0A5C8ZEE2_9ACTN</name>
<dbReference type="Proteomes" id="UP000321234">
    <property type="component" value="Unassembled WGS sequence"/>
</dbReference>
<reference evidence="4 5" key="1">
    <citation type="submission" date="2019-07" db="EMBL/GenBank/DDBJ databases">
        <title>Quadrisphaera sp. strain DD2A genome sequencing and assembly.</title>
        <authorList>
            <person name="Kim I."/>
        </authorList>
    </citation>
    <scope>NUCLEOTIDE SEQUENCE [LARGE SCALE GENOMIC DNA]</scope>
    <source>
        <strain evidence="4 5">DD2A</strain>
    </source>
</reference>
<dbReference type="PANTHER" id="PTHR43248:SF2">
    <property type="entry name" value="PROLYL AMINOPEPTIDASE"/>
    <property type="match status" value="1"/>
</dbReference>
<dbReference type="InterPro" id="IPR051601">
    <property type="entry name" value="Serine_prot/Carboxylest_S33"/>
</dbReference>
<accession>A0A5C8ZEE2</accession>